<keyword evidence="1" id="KW-0472">Membrane</keyword>
<keyword evidence="3" id="KW-1185">Reference proteome</keyword>
<evidence type="ECO:0000313" key="2">
    <source>
        <dbReference type="EMBL" id="GAB0210003.1"/>
    </source>
</evidence>
<dbReference type="AlphaFoldDB" id="A0ABC9YIW0"/>
<accession>A0ABC9YIW0</accession>
<sequence length="111" mass="12422">MKSLAALTTVGTVTSRVTRNGDAVTEKDFLNHEELAGDRGMIDDIFDETYREKEGPKPPMRYVWRNIILMSLLHLGAVFGLMLIPSAKIQTLAWVDSEVKCQLLSCHCEAL</sequence>
<protein>
    <submittedName>
        <fullName evidence="2">Stearoyl-CoA desaturase</fullName>
    </submittedName>
</protein>
<keyword evidence="1" id="KW-0812">Transmembrane</keyword>
<reference evidence="2 3" key="1">
    <citation type="submission" date="2024-06" db="EMBL/GenBank/DDBJ databases">
        <title>The draft genome of Grus japonensis, version 3.</title>
        <authorList>
            <person name="Nabeshima K."/>
            <person name="Suzuki S."/>
            <person name="Onuma M."/>
        </authorList>
    </citation>
    <scope>NUCLEOTIDE SEQUENCE [LARGE SCALE GENOMIC DNA]</scope>
    <source>
        <strain evidence="2 3">451A</strain>
    </source>
</reference>
<feature type="transmembrane region" description="Helical" evidence="1">
    <location>
        <begin position="62"/>
        <end position="84"/>
    </location>
</feature>
<gene>
    <name evidence="2" type="ORF">GRJ2_003466100</name>
</gene>
<evidence type="ECO:0000256" key="1">
    <source>
        <dbReference type="SAM" id="Phobius"/>
    </source>
</evidence>
<name>A0ABC9YIW0_GRUJA</name>
<dbReference type="Proteomes" id="UP001623348">
    <property type="component" value="Unassembled WGS sequence"/>
</dbReference>
<comment type="caution">
    <text evidence="2">The sequence shown here is derived from an EMBL/GenBank/DDBJ whole genome shotgun (WGS) entry which is preliminary data.</text>
</comment>
<evidence type="ECO:0000313" key="3">
    <source>
        <dbReference type="Proteomes" id="UP001623348"/>
    </source>
</evidence>
<organism evidence="2 3">
    <name type="scientific">Grus japonensis</name>
    <name type="common">Japanese crane</name>
    <name type="synonym">Red-crowned crane</name>
    <dbReference type="NCBI Taxonomy" id="30415"/>
    <lineage>
        <taxon>Eukaryota</taxon>
        <taxon>Metazoa</taxon>
        <taxon>Chordata</taxon>
        <taxon>Craniata</taxon>
        <taxon>Vertebrata</taxon>
        <taxon>Euteleostomi</taxon>
        <taxon>Archelosauria</taxon>
        <taxon>Archosauria</taxon>
        <taxon>Dinosauria</taxon>
        <taxon>Saurischia</taxon>
        <taxon>Theropoda</taxon>
        <taxon>Coelurosauria</taxon>
        <taxon>Aves</taxon>
        <taxon>Neognathae</taxon>
        <taxon>Neoaves</taxon>
        <taxon>Gruiformes</taxon>
        <taxon>Gruidae</taxon>
        <taxon>Grus</taxon>
    </lineage>
</organism>
<proteinExistence type="predicted"/>
<dbReference type="EMBL" id="BAAFJT010000338">
    <property type="protein sequence ID" value="GAB0210003.1"/>
    <property type="molecule type" value="Genomic_DNA"/>
</dbReference>
<keyword evidence="1" id="KW-1133">Transmembrane helix</keyword>